<keyword evidence="2" id="KW-0732">Signal</keyword>
<sequence>MKASTTALLASTLALMITLPAQAGRHSDGIYDRLDRQQTRIDRGIDSGELTRREARILRTEHRELRDLARSLRERGHSRDNRHQRRETKRLLHKKLDRTDRRIRRLTSNDAVRWSGRHDRRWRGHRDAVARNEARDAPRRYR</sequence>
<name>A0A6M0K1S6_9GAMM</name>
<dbReference type="RefSeq" id="WP_164454171.1">
    <property type="nucleotide sequence ID" value="NZ_JAAIJQ010000059.1"/>
</dbReference>
<evidence type="ECO:0000313" key="3">
    <source>
        <dbReference type="EMBL" id="NEV63708.1"/>
    </source>
</evidence>
<gene>
    <name evidence="3" type="ORF">G3446_17730</name>
</gene>
<reference evidence="3 4" key="1">
    <citation type="submission" date="2020-02" db="EMBL/GenBank/DDBJ databases">
        <title>Genome sequences of Thiorhodococcus mannitoliphagus and Thiorhodococcus minor, purple sulfur photosynthetic bacteria in the gammaproteobacterial family, Chromatiaceae.</title>
        <authorList>
            <person name="Aviles F.A."/>
            <person name="Meyer T.E."/>
            <person name="Kyndt J.A."/>
        </authorList>
    </citation>
    <scope>NUCLEOTIDE SEQUENCE [LARGE SCALE GENOMIC DNA]</scope>
    <source>
        <strain evidence="3 4">DSM 11518</strain>
    </source>
</reference>
<feature type="region of interest" description="Disordered" evidence="1">
    <location>
        <begin position="69"/>
        <end position="94"/>
    </location>
</feature>
<accession>A0A6M0K1S6</accession>
<evidence type="ECO:0000313" key="4">
    <source>
        <dbReference type="Proteomes" id="UP000483379"/>
    </source>
</evidence>
<feature type="signal peptide" evidence="2">
    <location>
        <begin position="1"/>
        <end position="23"/>
    </location>
</feature>
<evidence type="ECO:0000256" key="2">
    <source>
        <dbReference type="SAM" id="SignalP"/>
    </source>
</evidence>
<evidence type="ECO:0000256" key="1">
    <source>
        <dbReference type="SAM" id="MobiDB-lite"/>
    </source>
</evidence>
<feature type="compositionally biased region" description="Basic residues" evidence="1">
    <location>
        <begin position="82"/>
        <end position="94"/>
    </location>
</feature>
<feature type="compositionally biased region" description="Basic and acidic residues" evidence="1">
    <location>
        <begin position="69"/>
        <end position="81"/>
    </location>
</feature>
<dbReference type="AlphaFoldDB" id="A0A6M0K1S6"/>
<comment type="caution">
    <text evidence="3">The sequence shown here is derived from an EMBL/GenBank/DDBJ whole genome shotgun (WGS) entry which is preliminary data.</text>
</comment>
<dbReference type="EMBL" id="JAAIJQ010000059">
    <property type="protein sequence ID" value="NEV63708.1"/>
    <property type="molecule type" value="Genomic_DNA"/>
</dbReference>
<dbReference type="Proteomes" id="UP000483379">
    <property type="component" value="Unassembled WGS sequence"/>
</dbReference>
<keyword evidence="4" id="KW-1185">Reference proteome</keyword>
<protein>
    <submittedName>
        <fullName evidence="3">Uncharacterized protein</fullName>
    </submittedName>
</protein>
<feature type="chain" id="PRO_5026892498" evidence="2">
    <location>
        <begin position="24"/>
        <end position="142"/>
    </location>
</feature>
<proteinExistence type="predicted"/>
<organism evidence="3 4">
    <name type="scientific">Thiorhodococcus minor</name>
    <dbReference type="NCBI Taxonomy" id="57489"/>
    <lineage>
        <taxon>Bacteria</taxon>
        <taxon>Pseudomonadati</taxon>
        <taxon>Pseudomonadota</taxon>
        <taxon>Gammaproteobacteria</taxon>
        <taxon>Chromatiales</taxon>
        <taxon>Chromatiaceae</taxon>
        <taxon>Thiorhodococcus</taxon>
    </lineage>
</organism>